<keyword evidence="9" id="KW-1185">Reference proteome</keyword>
<name>A0ABV3XY96_9RHOB</name>
<dbReference type="Proteomes" id="UP001560019">
    <property type="component" value="Unassembled WGS sequence"/>
</dbReference>
<dbReference type="PANTHER" id="PTHR35007">
    <property type="entry name" value="INTEGRAL MEMBRANE PROTEIN-RELATED"/>
    <property type="match status" value="1"/>
</dbReference>
<evidence type="ECO:0000313" key="8">
    <source>
        <dbReference type="EMBL" id="MEX5729745.1"/>
    </source>
</evidence>
<reference evidence="8 9" key="1">
    <citation type="submission" date="2024-06" db="EMBL/GenBank/DDBJ databases">
        <title>Genome of Rhodovulum iodosum, a marine photoferrotroph.</title>
        <authorList>
            <person name="Bianchini G."/>
            <person name="Nikeleit V."/>
            <person name="Kappler A."/>
            <person name="Bryce C."/>
            <person name="Sanchez-Baracaldo P."/>
        </authorList>
    </citation>
    <scope>NUCLEOTIDE SEQUENCE [LARGE SCALE GENOMIC DNA]</scope>
    <source>
        <strain evidence="8 9">UT/N1</strain>
    </source>
</reference>
<evidence type="ECO:0000256" key="1">
    <source>
        <dbReference type="ARBA" id="ARBA00004651"/>
    </source>
</evidence>
<evidence type="ECO:0000256" key="4">
    <source>
        <dbReference type="ARBA" id="ARBA00022989"/>
    </source>
</evidence>
<feature type="domain" description="Type II secretion system protein GspF" evidence="7">
    <location>
        <begin position="189"/>
        <end position="315"/>
    </location>
</feature>
<dbReference type="Pfam" id="PF00482">
    <property type="entry name" value="T2SSF"/>
    <property type="match status" value="1"/>
</dbReference>
<keyword evidence="2" id="KW-1003">Cell membrane</keyword>
<dbReference type="RefSeq" id="WP_125404752.1">
    <property type="nucleotide sequence ID" value="NZ_JBEHHI010000003.1"/>
</dbReference>
<feature type="transmembrane region" description="Helical" evidence="6">
    <location>
        <begin position="109"/>
        <end position="132"/>
    </location>
</feature>
<comment type="caution">
    <text evidence="8">The sequence shown here is derived from an EMBL/GenBank/DDBJ whole genome shotgun (WGS) entry which is preliminary data.</text>
</comment>
<evidence type="ECO:0000256" key="5">
    <source>
        <dbReference type="ARBA" id="ARBA00023136"/>
    </source>
</evidence>
<feature type="transmembrane region" description="Helical" evidence="6">
    <location>
        <begin position="302"/>
        <end position="325"/>
    </location>
</feature>
<evidence type="ECO:0000259" key="7">
    <source>
        <dbReference type="Pfam" id="PF00482"/>
    </source>
</evidence>
<keyword evidence="3 6" id="KW-0812">Transmembrane</keyword>
<evidence type="ECO:0000256" key="2">
    <source>
        <dbReference type="ARBA" id="ARBA00022475"/>
    </source>
</evidence>
<protein>
    <submittedName>
        <fullName evidence="8">Tight adherence protein C</fullName>
    </submittedName>
</protein>
<organism evidence="8 9">
    <name type="scientific">Rhodovulum iodosum</name>
    <dbReference type="NCBI Taxonomy" id="68291"/>
    <lineage>
        <taxon>Bacteria</taxon>
        <taxon>Pseudomonadati</taxon>
        <taxon>Pseudomonadota</taxon>
        <taxon>Alphaproteobacteria</taxon>
        <taxon>Rhodobacterales</taxon>
        <taxon>Paracoccaceae</taxon>
        <taxon>Rhodovulum</taxon>
    </lineage>
</organism>
<proteinExistence type="predicted"/>
<evidence type="ECO:0000256" key="3">
    <source>
        <dbReference type="ARBA" id="ARBA00022692"/>
    </source>
</evidence>
<gene>
    <name evidence="8" type="ORF">Ga0609869_003098</name>
</gene>
<comment type="subcellular location">
    <subcellularLocation>
        <location evidence="1">Cell membrane</location>
        <topology evidence="1">Multi-pass membrane protein</topology>
    </subcellularLocation>
</comment>
<keyword evidence="5 6" id="KW-0472">Membrane</keyword>
<keyword evidence="4 6" id="KW-1133">Transmembrane helix</keyword>
<feature type="transmembrane region" description="Helical" evidence="6">
    <location>
        <begin position="20"/>
        <end position="40"/>
    </location>
</feature>
<sequence>MYEDFVELLQSFELTPNTLALMGVGVGVLIIFYGLAGATAEPSPVTRRMRASRAKAAAGFDGQLIRAGDSTPSGLMKTVVPVSKERRSDIARKLAMAGKRGDHAVRNFFLVRSVLALCLPLLFIGFLLLNAAVDLPAPIAEFVSQIGRNDTLRILTVLVAAGFFAPSLWLKSRIEERQKAIRKAFPNTLDLLQVAVEAGLGFDAAMLRVAQEMSKTSPEISEEFIAAQQEINAGKERDRALRDMANRMGVEEVTAFVNVILQSMEFGTSVSRALTTYAAEMRLRRELRAQEKANRLPVQMSAVLATLMLPALLMISLTPTVIRYIRFFETY</sequence>
<feature type="transmembrane region" description="Helical" evidence="6">
    <location>
        <begin position="152"/>
        <end position="170"/>
    </location>
</feature>
<accession>A0ABV3XY96</accession>
<evidence type="ECO:0000256" key="6">
    <source>
        <dbReference type="SAM" id="Phobius"/>
    </source>
</evidence>
<evidence type="ECO:0000313" key="9">
    <source>
        <dbReference type="Proteomes" id="UP001560019"/>
    </source>
</evidence>
<dbReference type="EMBL" id="JBEHHI010000003">
    <property type="protein sequence ID" value="MEX5729745.1"/>
    <property type="molecule type" value="Genomic_DNA"/>
</dbReference>
<dbReference type="InterPro" id="IPR018076">
    <property type="entry name" value="T2SS_GspF_dom"/>
</dbReference>
<dbReference type="PANTHER" id="PTHR35007:SF2">
    <property type="entry name" value="PILUS ASSEMBLE PROTEIN"/>
    <property type="match status" value="1"/>
</dbReference>